<dbReference type="GO" id="GO:0005634">
    <property type="term" value="C:nucleus"/>
    <property type="evidence" value="ECO:0007669"/>
    <property type="project" value="EnsemblFungi"/>
</dbReference>
<feature type="domain" description="GDS1 winged helix" evidence="2">
    <location>
        <begin position="121"/>
        <end position="216"/>
    </location>
</feature>
<dbReference type="GO" id="GO:0062060">
    <property type="term" value="F:NuA4 histone acetyltransferase complex binding"/>
    <property type="evidence" value="ECO:0007669"/>
    <property type="project" value="EnsemblFungi"/>
</dbReference>
<protein>
    <submittedName>
        <fullName evidence="3">LADA_0F08240g1_1</fullName>
    </submittedName>
</protein>
<keyword evidence="4" id="KW-1185">Reference proteome</keyword>
<proteinExistence type="predicted"/>
<feature type="compositionally biased region" description="Polar residues" evidence="1">
    <location>
        <begin position="46"/>
        <end position="56"/>
    </location>
</feature>
<dbReference type="EMBL" id="LT598458">
    <property type="protein sequence ID" value="SCU91126.1"/>
    <property type="molecule type" value="Genomic_DNA"/>
</dbReference>
<feature type="compositionally biased region" description="Low complexity" evidence="1">
    <location>
        <begin position="22"/>
        <end position="43"/>
    </location>
</feature>
<dbReference type="OrthoDB" id="4090479at2759"/>
<evidence type="ECO:0000256" key="1">
    <source>
        <dbReference type="SAM" id="MobiDB-lite"/>
    </source>
</evidence>
<evidence type="ECO:0000313" key="4">
    <source>
        <dbReference type="Proteomes" id="UP000190274"/>
    </source>
</evidence>
<dbReference type="AlphaFoldDB" id="A0A1G4JKN6"/>
<feature type="compositionally biased region" description="Basic and acidic residues" evidence="1">
    <location>
        <begin position="57"/>
        <end position="68"/>
    </location>
</feature>
<reference evidence="3 4" key="1">
    <citation type="submission" date="2016-03" db="EMBL/GenBank/DDBJ databases">
        <authorList>
            <person name="Devillers H."/>
        </authorList>
    </citation>
    <scope>NUCLEOTIDE SEQUENCE [LARGE SCALE GENOMIC DNA]</scope>
    <source>
        <strain evidence="3">CBS 10888</strain>
    </source>
</reference>
<dbReference type="InterPro" id="IPR057511">
    <property type="entry name" value="WH_GDS1"/>
</dbReference>
<evidence type="ECO:0000313" key="3">
    <source>
        <dbReference type="EMBL" id="SCU91126.1"/>
    </source>
</evidence>
<dbReference type="Proteomes" id="UP000190274">
    <property type="component" value="Chromosome F"/>
</dbReference>
<feature type="region of interest" description="Disordered" evidence="1">
    <location>
        <begin position="1"/>
        <end position="68"/>
    </location>
</feature>
<accession>A0A1G4JKN6</accession>
<dbReference type="GO" id="GO:0009060">
    <property type="term" value="P:aerobic respiration"/>
    <property type="evidence" value="ECO:0007669"/>
    <property type="project" value="EnsemblFungi"/>
</dbReference>
<evidence type="ECO:0000259" key="2">
    <source>
        <dbReference type="Pfam" id="PF25318"/>
    </source>
</evidence>
<name>A0A1G4JKN6_9SACH</name>
<gene>
    <name evidence="3" type="ORF">LADA_0F08240G</name>
</gene>
<feature type="region of interest" description="Disordered" evidence="1">
    <location>
        <begin position="222"/>
        <end position="268"/>
    </location>
</feature>
<feature type="compositionally biased region" description="Low complexity" evidence="1">
    <location>
        <begin position="237"/>
        <end position="262"/>
    </location>
</feature>
<feature type="region of interest" description="Disordered" evidence="1">
    <location>
        <begin position="307"/>
        <end position="346"/>
    </location>
</feature>
<dbReference type="Pfam" id="PF25318">
    <property type="entry name" value="WHD_GDS1"/>
    <property type="match status" value="1"/>
</dbReference>
<sequence length="448" mass="47522">MALTNSRPLQIPALESENLHNSSSPVFQPSSLSNSSKSTSFESLAERSNSSLTSEGSSDHGASDTPMSRKDLLSLKRSATASPVQFTSSGAGTGTVSGAVSELSSMVPVTGQRPKPNKKDLSMDDDVLLAIFVILFEKDPRQKGVTVKQLCDYVAEKHPDMAGASTKLSNLISAKLNAYVKKVEKGEKTLKYALSRQWSEGSPRRMVYVYRGILAPDYKSHTQSMLMQRQESKTKVGKSNGSSKKSQNSAAAANEPNLEAASTDAKSANQNGRPFAISSSFAVSSFGSDFNIPYAASPVTMRLAPGMLSHSGEPAKDAQPMPASNEPATNEPATKKQKTSSDSQPVVAASMPYVTAAAAAPRLNKSTPRKSVGAQEAANAAVASIQKFIVTHKPVESTLTKSNSSFANGCSTGLTCGSWLQTVRSGFLLEEIDSPEALSVEDFEGFFK</sequence>
<organism evidence="3 4">
    <name type="scientific">Lachancea dasiensis</name>
    <dbReference type="NCBI Taxonomy" id="1072105"/>
    <lineage>
        <taxon>Eukaryota</taxon>
        <taxon>Fungi</taxon>
        <taxon>Dikarya</taxon>
        <taxon>Ascomycota</taxon>
        <taxon>Saccharomycotina</taxon>
        <taxon>Saccharomycetes</taxon>
        <taxon>Saccharomycetales</taxon>
        <taxon>Saccharomycetaceae</taxon>
        <taxon>Lachancea</taxon>
    </lineage>
</organism>